<protein>
    <submittedName>
        <fullName evidence="1">Uncharacterized protein</fullName>
    </submittedName>
</protein>
<gene>
    <name evidence="1" type="ORF">S03H2_37426</name>
</gene>
<dbReference type="AlphaFoldDB" id="X1GV99"/>
<evidence type="ECO:0000313" key="1">
    <source>
        <dbReference type="EMBL" id="GAH48795.1"/>
    </source>
</evidence>
<reference evidence="1" key="1">
    <citation type="journal article" date="2014" name="Front. Microbiol.">
        <title>High frequency of phylogenetically diverse reductive dehalogenase-homologous genes in deep subseafloor sedimentary metagenomes.</title>
        <authorList>
            <person name="Kawai M."/>
            <person name="Futagami T."/>
            <person name="Toyoda A."/>
            <person name="Takaki Y."/>
            <person name="Nishi S."/>
            <person name="Hori S."/>
            <person name="Arai W."/>
            <person name="Tsubouchi T."/>
            <person name="Morono Y."/>
            <person name="Uchiyama I."/>
            <person name="Ito T."/>
            <person name="Fujiyama A."/>
            <person name="Inagaki F."/>
            <person name="Takami H."/>
        </authorList>
    </citation>
    <scope>NUCLEOTIDE SEQUENCE</scope>
    <source>
        <strain evidence="1">Expedition CK06-06</strain>
    </source>
</reference>
<accession>X1GV99</accession>
<sequence length="70" mass="7510">SPEQAFLNNTPCHVPGNLDTIAGETNPKPAFLYKHLWGIKGCRDINAVETSTGYAEPASTYGASPARVTY</sequence>
<name>X1GV99_9ZZZZ</name>
<organism evidence="1">
    <name type="scientific">marine sediment metagenome</name>
    <dbReference type="NCBI Taxonomy" id="412755"/>
    <lineage>
        <taxon>unclassified sequences</taxon>
        <taxon>metagenomes</taxon>
        <taxon>ecological metagenomes</taxon>
    </lineage>
</organism>
<dbReference type="EMBL" id="BARU01023040">
    <property type="protein sequence ID" value="GAH48795.1"/>
    <property type="molecule type" value="Genomic_DNA"/>
</dbReference>
<comment type="caution">
    <text evidence="1">The sequence shown here is derived from an EMBL/GenBank/DDBJ whole genome shotgun (WGS) entry which is preliminary data.</text>
</comment>
<proteinExistence type="predicted"/>
<feature type="non-terminal residue" evidence="1">
    <location>
        <position position="1"/>
    </location>
</feature>